<gene>
    <name evidence="1" type="ORF">HMPREF0742_00868</name>
</gene>
<organism evidence="1 2">
    <name type="scientific">Rothia aeria F0184</name>
    <dbReference type="NCBI Taxonomy" id="888019"/>
    <lineage>
        <taxon>Bacteria</taxon>
        <taxon>Bacillati</taxon>
        <taxon>Actinomycetota</taxon>
        <taxon>Actinomycetes</taxon>
        <taxon>Micrococcales</taxon>
        <taxon>Micrococcaceae</taxon>
        <taxon>Rothia</taxon>
    </lineage>
</organism>
<evidence type="ECO:0000313" key="2">
    <source>
        <dbReference type="Proteomes" id="UP000017174"/>
    </source>
</evidence>
<evidence type="ECO:0000313" key="1">
    <source>
        <dbReference type="EMBL" id="ERT66621.1"/>
    </source>
</evidence>
<accession>U7V504</accession>
<name>U7V504_9MICC</name>
<dbReference type="Proteomes" id="UP000017174">
    <property type="component" value="Unassembled WGS sequence"/>
</dbReference>
<comment type="caution">
    <text evidence="1">The sequence shown here is derived from an EMBL/GenBank/DDBJ whole genome shotgun (WGS) entry which is preliminary data.</text>
</comment>
<dbReference type="HOGENOM" id="CLU_1905172_0_0_11"/>
<proteinExistence type="predicted"/>
<sequence length="133" mass="15144">MWKTCVESVVLCVEKIYRTGINPENTGKTGVYESCGKNPQPVRVVEKSHSVDALYPLYTQSAHHAHPHRRHARINLTDTASSSKVVLLYVYRLPRRVRVPLYTKILGKPACKMLGYPAPEQGEKYEQTYFPAE</sequence>
<reference evidence="1 2" key="1">
    <citation type="submission" date="2013-08" db="EMBL/GenBank/DDBJ databases">
        <authorList>
            <person name="Weinstock G."/>
            <person name="Sodergren E."/>
            <person name="Wylie T."/>
            <person name="Fulton L."/>
            <person name="Fulton R."/>
            <person name="Fronick C."/>
            <person name="O'Laughlin M."/>
            <person name="Godfrey J."/>
            <person name="Miner T."/>
            <person name="Herter B."/>
            <person name="Appelbaum E."/>
            <person name="Cordes M."/>
            <person name="Lek S."/>
            <person name="Wollam A."/>
            <person name="Pepin K.H."/>
            <person name="Palsikar V.B."/>
            <person name="Mitreva M."/>
            <person name="Wilson R.K."/>
        </authorList>
    </citation>
    <scope>NUCLEOTIDE SEQUENCE [LARGE SCALE GENOMIC DNA]</scope>
    <source>
        <strain evidence="1 2">F0184</strain>
    </source>
</reference>
<protein>
    <submittedName>
        <fullName evidence="1">Uncharacterized protein</fullName>
    </submittedName>
</protein>
<dbReference type="AlphaFoldDB" id="U7V504"/>
<dbReference type="EMBL" id="AXZG01000033">
    <property type="protein sequence ID" value="ERT66621.1"/>
    <property type="molecule type" value="Genomic_DNA"/>
</dbReference>